<protein>
    <submittedName>
        <fullName evidence="1">2-methylisocitrate lyase</fullName>
    </submittedName>
</protein>
<dbReference type="OrthoDB" id="9785398at2"/>
<keyword evidence="2" id="KW-1185">Reference proteome</keyword>
<keyword evidence="1" id="KW-0456">Lyase</keyword>
<dbReference type="InterPro" id="IPR015813">
    <property type="entry name" value="Pyrv/PenolPyrv_kinase-like_dom"/>
</dbReference>
<dbReference type="EMBL" id="LAQL01000003">
    <property type="protein sequence ID" value="KLN61823.1"/>
    <property type="molecule type" value="Genomic_DNA"/>
</dbReference>
<dbReference type="CDD" id="cd00377">
    <property type="entry name" value="ICL_PEPM"/>
    <property type="match status" value="1"/>
</dbReference>
<dbReference type="STRING" id="1489064.WH96_05915"/>
<reference evidence="1 2" key="1">
    <citation type="submission" date="2015-03" db="EMBL/GenBank/DDBJ databases">
        <title>Genome Sequence of Kiloniella spongiae MEBiC09566, isolated from a marine sponge.</title>
        <authorList>
            <person name="Shao Z."/>
            <person name="Wang L."/>
            <person name="Li X."/>
        </authorList>
    </citation>
    <scope>NUCLEOTIDE SEQUENCE [LARGE SCALE GENOMIC DNA]</scope>
    <source>
        <strain evidence="1 2">MEBiC09566</strain>
    </source>
</reference>
<sequence>MSPTQQEKYRTFKELHERAGAFVIPNPWNAGTAKILTSLGFEALATTSAGIAFSLGRQDGLAALTREETLANCREIVDASDLPVSADLEDGFGAAPENCVETIQWAIEAGLVGGSIEDATGDPENPIYDFELAVERIHAASEACQGQPFLLTARSENFIRGRLDLDDTIRRLQAFERAGADVLYAPGLPDLNAIKAVCDAVSKPVNVVMGLVGVTFSVDELAEAGVKRVSVGGSMARAALGGLMEAATEIKERGTFTYGDRALSNKVANDLMS</sequence>
<dbReference type="PANTHER" id="PTHR42905:SF16">
    <property type="entry name" value="CARBOXYPHOSPHONOENOLPYRUVATE PHOSPHONOMUTASE-LIKE PROTEIN (AFU_ORTHOLOGUE AFUA_5G07230)"/>
    <property type="match status" value="1"/>
</dbReference>
<proteinExistence type="predicted"/>
<dbReference type="InterPro" id="IPR039556">
    <property type="entry name" value="ICL/PEPM"/>
</dbReference>
<dbReference type="PANTHER" id="PTHR42905">
    <property type="entry name" value="PHOSPHOENOLPYRUVATE CARBOXYLASE"/>
    <property type="match status" value="1"/>
</dbReference>
<dbReference type="RefSeq" id="WP_047763160.1">
    <property type="nucleotide sequence ID" value="NZ_LAQL01000003.1"/>
</dbReference>
<dbReference type="SUPFAM" id="SSF51621">
    <property type="entry name" value="Phosphoenolpyruvate/pyruvate domain"/>
    <property type="match status" value="1"/>
</dbReference>
<dbReference type="InterPro" id="IPR040442">
    <property type="entry name" value="Pyrv_kinase-like_dom_sf"/>
</dbReference>
<dbReference type="Pfam" id="PF13714">
    <property type="entry name" value="PEP_mutase"/>
    <property type="match status" value="1"/>
</dbReference>
<dbReference type="Proteomes" id="UP000035444">
    <property type="component" value="Unassembled WGS sequence"/>
</dbReference>
<dbReference type="PATRIC" id="fig|1489064.4.peg.2404"/>
<organism evidence="1 2">
    <name type="scientific">Kiloniella spongiae</name>
    <dbReference type="NCBI Taxonomy" id="1489064"/>
    <lineage>
        <taxon>Bacteria</taxon>
        <taxon>Pseudomonadati</taxon>
        <taxon>Pseudomonadota</taxon>
        <taxon>Alphaproteobacteria</taxon>
        <taxon>Rhodospirillales</taxon>
        <taxon>Kiloniellaceae</taxon>
        <taxon>Kiloniella</taxon>
    </lineage>
</organism>
<gene>
    <name evidence="1" type="ORF">WH96_05915</name>
</gene>
<dbReference type="AlphaFoldDB" id="A0A0H2MHF3"/>
<dbReference type="GO" id="GO:0016829">
    <property type="term" value="F:lyase activity"/>
    <property type="evidence" value="ECO:0007669"/>
    <property type="project" value="UniProtKB-KW"/>
</dbReference>
<evidence type="ECO:0000313" key="2">
    <source>
        <dbReference type="Proteomes" id="UP000035444"/>
    </source>
</evidence>
<accession>A0A0H2MHF3</accession>
<dbReference type="Gene3D" id="6.10.250.2750">
    <property type="match status" value="1"/>
</dbReference>
<evidence type="ECO:0000313" key="1">
    <source>
        <dbReference type="EMBL" id="KLN61823.1"/>
    </source>
</evidence>
<dbReference type="Gene3D" id="3.20.20.60">
    <property type="entry name" value="Phosphoenolpyruvate-binding domains"/>
    <property type="match status" value="1"/>
</dbReference>
<name>A0A0H2MHF3_9PROT</name>
<comment type="caution">
    <text evidence="1">The sequence shown here is derived from an EMBL/GenBank/DDBJ whole genome shotgun (WGS) entry which is preliminary data.</text>
</comment>